<comment type="caution">
    <text evidence="1">The sequence shown here is derived from an EMBL/GenBank/DDBJ whole genome shotgun (WGS) entry which is preliminary data.</text>
</comment>
<organism evidence="1 2">
    <name type="scientific">Brassica cretica</name>
    <name type="common">Mustard</name>
    <dbReference type="NCBI Taxonomy" id="69181"/>
    <lineage>
        <taxon>Eukaryota</taxon>
        <taxon>Viridiplantae</taxon>
        <taxon>Streptophyta</taxon>
        <taxon>Embryophyta</taxon>
        <taxon>Tracheophyta</taxon>
        <taxon>Spermatophyta</taxon>
        <taxon>Magnoliopsida</taxon>
        <taxon>eudicotyledons</taxon>
        <taxon>Gunneridae</taxon>
        <taxon>Pentapetalae</taxon>
        <taxon>rosids</taxon>
        <taxon>malvids</taxon>
        <taxon>Brassicales</taxon>
        <taxon>Brassicaceae</taxon>
        <taxon>Brassiceae</taxon>
        <taxon>Brassica</taxon>
    </lineage>
</organism>
<evidence type="ECO:0000313" key="1">
    <source>
        <dbReference type="EMBL" id="KAF3497507.1"/>
    </source>
</evidence>
<accession>A0ABQ7AIA3</accession>
<reference evidence="1 2" key="1">
    <citation type="journal article" date="2020" name="BMC Genomics">
        <title>Intraspecific diversification of the crop wild relative Brassica cretica Lam. using demographic model selection.</title>
        <authorList>
            <person name="Kioukis A."/>
            <person name="Michalopoulou V.A."/>
            <person name="Briers L."/>
            <person name="Pirintsos S."/>
            <person name="Studholme D.J."/>
            <person name="Pavlidis P."/>
            <person name="Sarris P.F."/>
        </authorList>
    </citation>
    <scope>NUCLEOTIDE SEQUENCE [LARGE SCALE GENOMIC DNA]</scope>
    <source>
        <strain evidence="2">cv. PFS-1207/04</strain>
    </source>
</reference>
<dbReference type="Proteomes" id="UP000266723">
    <property type="component" value="Unassembled WGS sequence"/>
</dbReference>
<name>A0ABQ7AIA3_BRACR</name>
<sequence>MSHEQMSFMKVSLLRNCSTTENVQIQIHSLQKLVEKAFVSIVPSPELNAHRSTAMLQHRSTIVQNHHPKDQEGYARAMDGRILQISREDIKDILQMANEAENLFMQQRNTP</sequence>
<proteinExistence type="predicted"/>
<dbReference type="EMBL" id="QGKV02002055">
    <property type="protein sequence ID" value="KAF3497507.1"/>
    <property type="molecule type" value="Genomic_DNA"/>
</dbReference>
<protein>
    <submittedName>
        <fullName evidence="1">Uncharacterized protein</fullName>
    </submittedName>
</protein>
<gene>
    <name evidence="1" type="ORF">DY000_02053856</name>
</gene>
<keyword evidence="2" id="KW-1185">Reference proteome</keyword>
<evidence type="ECO:0000313" key="2">
    <source>
        <dbReference type="Proteomes" id="UP000266723"/>
    </source>
</evidence>